<gene>
    <name evidence="1" type="ORF">J2782_004320</name>
</gene>
<evidence type="ECO:0000313" key="1">
    <source>
        <dbReference type="EMBL" id="MDR6434568.1"/>
    </source>
</evidence>
<keyword evidence="2" id="KW-1185">Reference proteome</keyword>
<comment type="caution">
    <text evidence="1">The sequence shown here is derived from an EMBL/GenBank/DDBJ whole genome shotgun (WGS) entry which is preliminary data.</text>
</comment>
<reference evidence="1 2" key="1">
    <citation type="submission" date="2023-07" db="EMBL/GenBank/DDBJ databases">
        <title>Sorghum-associated microbial communities from plants grown in Nebraska, USA.</title>
        <authorList>
            <person name="Schachtman D."/>
        </authorList>
    </citation>
    <scope>NUCLEOTIDE SEQUENCE [LARGE SCALE GENOMIC DNA]</scope>
    <source>
        <strain evidence="1 2">DS1730</strain>
    </source>
</reference>
<name>A0ABU1MF93_9HYPH</name>
<accession>A0ABU1MF93</accession>
<organism evidence="1 2">
    <name type="scientific">Brucella pseudogrignonensis</name>
    <dbReference type="NCBI Taxonomy" id="419475"/>
    <lineage>
        <taxon>Bacteria</taxon>
        <taxon>Pseudomonadati</taxon>
        <taxon>Pseudomonadota</taxon>
        <taxon>Alphaproteobacteria</taxon>
        <taxon>Hyphomicrobiales</taxon>
        <taxon>Brucellaceae</taxon>
        <taxon>Brucella/Ochrobactrum group</taxon>
        <taxon>Brucella</taxon>
    </lineage>
</organism>
<sequence>MIYRLGGIYAGYNLALENNIVLGADIDVTYNDLKKHNTNQSEEF</sequence>
<protein>
    <submittedName>
        <fullName evidence="1">Opacity protein-like surface antigen</fullName>
    </submittedName>
</protein>
<dbReference type="RefSeq" id="WP_310016049.1">
    <property type="nucleotide sequence ID" value="NZ_JAVDQT010000012.1"/>
</dbReference>
<dbReference type="Proteomes" id="UP001184614">
    <property type="component" value="Unassembled WGS sequence"/>
</dbReference>
<proteinExistence type="predicted"/>
<dbReference type="EMBL" id="JAVDQT010000012">
    <property type="protein sequence ID" value="MDR6434568.1"/>
    <property type="molecule type" value="Genomic_DNA"/>
</dbReference>
<evidence type="ECO:0000313" key="2">
    <source>
        <dbReference type="Proteomes" id="UP001184614"/>
    </source>
</evidence>